<feature type="signal peptide" evidence="1">
    <location>
        <begin position="1"/>
        <end position="21"/>
    </location>
</feature>
<comment type="caution">
    <text evidence="2">The sequence shown here is derived from an EMBL/GenBank/DDBJ whole genome shotgun (WGS) entry which is preliminary data.</text>
</comment>
<evidence type="ECO:0000256" key="1">
    <source>
        <dbReference type="SAM" id="SignalP"/>
    </source>
</evidence>
<evidence type="ECO:0000313" key="2">
    <source>
        <dbReference type="EMBL" id="GLI35240.1"/>
    </source>
</evidence>
<dbReference type="Proteomes" id="UP001144372">
    <property type="component" value="Unassembled WGS sequence"/>
</dbReference>
<name>A0A9W6FUP6_9BACT</name>
<keyword evidence="3" id="KW-1185">Reference proteome</keyword>
<evidence type="ECO:0000313" key="3">
    <source>
        <dbReference type="Proteomes" id="UP001144372"/>
    </source>
</evidence>
<dbReference type="AlphaFoldDB" id="A0A9W6FUP6"/>
<feature type="chain" id="PRO_5040807090" evidence="1">
    <location>
        <begin position="22"/>
        <end position="196"/>
    </location>
</feature>
<sequence>MRRLFAVVVLIWMLVNSLGCATVPARNPLAEAKVVEANQALDQLNVDVAQFYLDAEAAMQQVKQLHEKPGWTDMAEVIRETPAIRAYVDGGEPVDFASLPAVAQWTRKWNSPWKSLFSEYIGLVDRCSILEARRTALLERLFVVQAKYIGATTMELSKGRYEQGKSIYSMVDTLSGTEAELNAYQLNSIGLYDVSE</sequence>
<protein>
    <submittedName>
        <fullName evidence="2">Uncharacterized protein</fullName>
    </submittedName>
</protein>
<dbReference type="RefSeq" id="WP_281794872.1">
    <property type="nucleotide sequence ID" value="NZ_BSDR01000001.1"/>
</dbReference>
<proteinExistence type="predicted"/>
<gene>
    <name evidence="2" type="ORF">DAMNIGENAA_26730</name>
</gene>
<keyword evidence="1" id="KW-0732">Signal</keyword>
<reference evidence="2" key="1">
    <citation type="submission" date="2022-12" db="EMBL/GenBank/DDBJ databases">
        <title>Reference genome sequencing for broad-spectrum identification of bacterial and archaeal isolates by mass spectrometry.</title>
        <authorList>
            <person name="Sekiguchi Y."/>
            <person name="Tourlousse D.M."/>
        </authorList>
    </citation>
    <scope>NUCLEOTIDE SEQUENCE</scope>
    <source>
        <strain evidence="2">ASRB1</strain>
    </source>
</reference>
<organism evidence="2 3">
    <name type="scientific">Desulforhabdus amnigena</name>
    <dbReference type="NCBI Taxonomy" id="40218"/>
    <lineage>
        <taxon>Bacteria</taxon>
        <taxon>Pseudomonadati</taxon>
        <taxon>Thermodesulfobacteriota</taxon>
        <taxon>Syntrophobacteria</taxon>
        <taxon>Syntrophobacterales</taxon>
        <taxon>Syntrophobacteraceae</taxon>
        <taxon>Desulforhabdus</taxon>
    </lineage>
</organism>
<accession>A0A9W6FUP6</accession>
<dbReference type="EMBL" id="BSDR01000001">
    <property type="protein sequence ID" value="GLI35240.1"/>
    <property type="molecule type" value="Genomic_DNA"/>
</dbReference>